<gene>
    <name evidence="2" type="ORF">NDU88_006935</name>
</gene>
<feature type="region of interest" description="Disordered" evidence="1">
    <location>
        <begin position="60"/>
        <end position="112"/>
    </location>
</feature>
<evidence type="ECO:0000313" key="2">
    <source>
        <dbReference type="EMBL" id="KAJ1154181.1"/>
    </source>
</evidence>
<evidence type="ECO:0000313" key="3">
    <source>
        <dbReference type="Proteomes" id="UP001066276"/>
    </source>
</evidence>
<comment type="caution">
    <text evidence="2">The sequence shown here is derived from an EMBL/GenBank/DDBJ whole genome shotgun (WGS) entry which is preliminary data.</text>
</comment>
<accession>A0AAV7RRJ6</accession>
<dbReference type="AlphaFoldDB" id="A0AAV7RRJ6"/>
<name>A0AAV7RRJ6_PLEWA</name>
<sequence>MPRGMTAGKTHRVSQPAYYFSPKPCANRSILLWRTLHLSLVTAWQMTHKVRQWTVTGDIGSESQTGGHGQCLGDADSGDKIYAPGHSRLPVTNLQARSTSGNSGNTGSILDR</sequence>
<organism evidence="2 3">
    <name type="scientific">Pleurodeles waltl</name>
    <name type="common">Iberian ribbed newt</name>
    <dbReference type="NCBI Taxonomy" id="8319"/>
    <lineage>
        <taxon>Eukaryota</taxon>
        <taxon>Metazoa</taxon>
        <taxon>Chordata</taxon>
        <taxon>Craniata</taxon>
        <taxon>Vertebrata</taxon>
        <taxon>Euteleostomi</taxon>
        <taxon>Amphibia</taxon>
        <taxon>Batrachia</taxon>
        <taxon>Caudata</taxon>
        <taxon>Salamandroidea</taxon>
        <taxon>Salamandridae</taxon>
        <taxon>Pleurodelinae</taxon>
        <taxon>Pleurodeles</taxon>
    </lineage>
</organism>
<evidence type="ECO:0000256" key="1">
    <source>
        <dbReference type="SAM" id="MobiDB-lite"/>
    </source>
</evidence>
<protein>
    <submittedName>
        <fullName evidence="2">Uncharacterized protein</fullName>
    </submittedName>
</protein>
<proteinExistence type="predicted"/>
<reference evidence="2" key="1">
    <citation type="journal article" date="2022" name="bioRxiv">
        <title>Sequencing and chromosome-scale assembly of the giantPleurodeles waltlgenome.</title>
        <authorList>
            <person name="Brown T."/>
            <person name="Elewa A."/>
            <person name="Iarovenko S."/>
            <person name="Subramanian E."/>
            <person name="Araus A.J."/>
            <person name="Petzold A."/>
            <person name="Susuki M."/>
            <person name="Suzuki K.-i.T."/>
            <person name="Hayashi T."/>
            <person name="Toyoda A."/>
            <person name="Oliveira C."/>
            <person name="Osipova E."/>
            <person name="Leigh N.D."/>
            <person name="Simon A."/>
            <person name="Yun M.H."/>
        </authorList>
    </citation>
    <scope>NUCLEOTIDE SEQUENCE</scope>
    <source>
        <strain evidence="2">20211129_DDA</strain>
        <tissue evidence="2">Liver</tissue>
    </source>
</reference>
<feature type="compositionally biased region" description="Low complexity" evidence="1">
    <location>
        <begin position="98"/>
        <end position="112"/>
    </location>
</feature>
<dbReference type="Proteomes" id="UP001066276">
    <property type="component" value="Chromosome 5"/>
</dbReference>
<dbReference type="EMBL" id="JANPWB010000009">
    <property type="protein sequence ID" value="KAJ1154181.1"/>
    <property type="molecule type" value="Genomic_DNA"/>
</dbReference>
<keyword evidence="3" id="KW-1185">Reference proteome</keyword>